<dbReference type="AlphaFoldDB" id="A0AAD4QZZ0"/>
<evidence type="ECO:0000256" key="4">
    <source>
        <dbReference type="ARBA" id="ARBA00023098"/>
    </source>
</evidence>
<dbReference type="InterPro" id="IPR029069">
    <property type="entry name" value="HotDog_dom_sf"/>
</dbReference>
<organism evidence="7 8">
    <name type="scientific">Ditylenchus destructor</name>
    <dbReference type="NCBI Taxonomy" id="166010"/>
    <lineage>
        <taxon>Eukaryota</taxon>
        <taxon>Metazoa</taxon>
        <taxon>Ecdysozoa</taxon>
        <taxon>Nematoda</taxon>
        <taxon>Chromadorea</taxon>
        <taxon>Rhabditida</taxon>
        <taxon>Tylenchina</taxon>
        <taxon>Tylenchomorpha</taxon>
        <taxon>Sphaerularioidea</taxon>
        <taxon>Anguinidae</taxon>
        <taxon>Anguininae</taxon>
        <taxon>Ditylenchus</taxon>
    </lineage>
</organism>
<dbReference type="Gene3D" id="2.40.160.210">
    <property type="entry name" value="Acyl-CoA thioesterase, double hotdog domain"/>
    <property type="match status" value="1"/>
</dbReference>
<dbReference type="CDD" id="cd03445">
    <property type="entry name" value="Thioesterase_II_repeat2"/>
    <property type="match status" value="1"/>
</dbReference>
<evidence type="ECO:0000259" key="6">
    <source>
        <dbReference type="Pfam" id="PF20789"/>
    </source>
</evidence>
<dbReference type="InterPro" id="IPR003703">
    <property type="entry name" value="Acyl_CoA_thio"/>
</dbReference>
<comment type="caution">
    <text evidence="7">The sequence shown here is derived from an EMBL/GenBank/DDBJ whole genome shotgun (WGS) entry which is preliminary data.</text>
</comment>
<keyword evidence="4" id="KW-0443">Lipid metabolism</keyword>
<dbReference type="CDD" id="cd03444">
    <property type="entry name" value="Thioesterase_II_repeat1"/>
    <property type="match status" value="1"/>
</dbReference>
<evidence type="ECO:0000313" key="7">
    <source>
        <dbReference type="EMBL" id="KAI1700658.1"/>
    </source>
</evidence>
<comment type="subunit">
    <text evidence="2">Homotetramer.</text>
</comment>
<dbReference type="InterPro" id="IPR049450">
    <property type="entry name" value="ACOT8-like_C"/>
</dbReference>
<comment type="similarity">
    <text evidence="1">Belongs to the C/M/P thioester hydrolase family.</text>
</comment>
<dbReference type="GO" id="GO:0005782">
    <property type="term" value="C:peroxisomal matrix"/>
    <property type="evidence" value="ECO:0007669"/>
    <property type="project" value="UniProtKB-SubCell"/>
</dbReference>
<feature type="domain" description="Acyl-CoA thioesterase-like N-terminal HotDog" evidence="5">
    <location>
        <begin position="80"/>
        <end position="157"/>
    </location>
</feature>
<keyword evidence="8" id="KW-1185">Reference proteome</keyword>
<dbReference type="Pfam" id="PF20789">
    <property type="entry name" value="4HBT_3C"/>
    <property type="match status" value="1"/>
</dbReference>
<evidence type="ECO:0000256" key="2">
    <source>
        <dbReference type="ARBA" id="ARBA00011881"/>
    </source>
</evidence>
<gene>
    <name evidence="7" type="ORF">DdX_16577</name>
</gene>
<evidence type="ECO:0000259" key="5">
    <source>
        <dbReference type="Pfam" id="PF13622"/>
    </source>
</evidence>
<dbReference type="InterPro" id="IPR049449">
    <property type="entry name" value="TesB_ACOT8-like_N"/>
</dbReference>
<evidence type="ECO:0000256" key="3">
    <source>
        <dbReference type="ARBA" id="ARBA00022801"/>
    </source>
</evidence>
<keyword evidence="3" id="KW-0378">Hydrolase</keyword>
<sequence>MSRIIVSRNLLTNFRIINRAKFVEVARMQQNNANYSEYACKSMVDMDHIQKLRNLEEINPDTYRANFFGARPASARGSGVGENIYGGLLFAQAMLAAENTVDSQFEPHAIHAFFTLNGTPDKPIDYKVERIRDGRSFINRSVKACQNGNVVFTAQTSLCKKEPPSIEHQQEMPKVPQPDQVKPYFHEARRFLHENESGVRKLEDFQVKSLQRKIDEDEPCCVFEFRPIEPTKFMSLESWKPQPMCYWMRTVLPIPSDEQQLHRFLVTYITDATLVSAANTPHMSHSYRPSMLFTLDHTVHFHDHNYRADEWLLYENLSRVAKNGRGFSEGRVWTQDGRLVISTSQESLSRTKTEPSKL</sequence>
<dbReference type="FunFam" id="2.40.160.210:FF:000001">
    <property type="entry name" value="Acyl-CoA thioesterase II"/>
    <property type="match status" value="1"/>
</dbReference>
<dbReference type="PANTHER" id="PTHR11066">
    <property type="entry name" value="ACYL-COA THIOESTERASE"/>
    <property type="match status" value="1"/>
</dbReference>
<dbReference type="EMBL" id="JAKKPZ010000138">
    <property type="protein sequence ID" value="KAI1700658.1"/>
    <property type="molecule type" value="Genomic_DNA"/>
</dbReference>
<evidence type="ECO:0000313" key="8">
    <source>
        <dbReference type="Proteomes" id="UP001201812"/>
    </source>
</evidence>
<protein>
    <submittedName>
        <fullName evidence="7">Thioesterase-like superfamily domain-containing protein</fullName>
    </submittedName>
</protein>
<reference evidence="7" key="1">
    <citation type="submission" date="2022-01" db="EMBL/GenBank/DDBJ databases">
        <title>Genome Sequence Resource for Two Populations of Ditylenchus destructor, the Migratory Endoparasitic Phytonematode.</title>
        <authorList>
            <person name="Zhang H."/>
            <person name="Lin R."/>
            <person name="Xie B."/>
        </authorList>
    </citation>
    <scope>NUCLEOTIDE SEQUENCE</scope>
    <source>
        <strain evidence="7">BazhouSP</strain>
    </source>
</reference>
<dbReference type="Proteomes" id="UP001201812">
    <property type="component" value="Unassembled WGS sequence"/>
</dbReference>
<proteinExistence type="inferred from homology"/>
<feature type="domain" description="Acyl-CoA thioesterase-like C-terminal" evidence="6">
    <location>
        <begin position="239"/>
        <end position="348"/>
    </location>
</feature>
<name>A0AAD4QZZ0_9BILA</name>
<dbReference type="InterPro" id="IPR042171">
    <property type="entry name" value="Acyl-CoA_hotdog"/>
</dbReference>
<dbReference type="PANTHER" id="PTHR11066:SF34">
    <property type="entry name" value="ACYL-COENZYME A THIOESTERASE 8"/>
    <property type="match status" value="1"/>
</dbReference>
<dbReference type="GO" id="GO:0006637">
    <property type="term" value="P:acyl-CoA metabolic process"/>
    <property type="evidence" value="ECO:0007669"/>
    <property type="project" value="InterPro"/>
</dbReference>
<dbReference type="SUPFAM" id="SSF54637">
    <property type="entry name" value="Thioesterase/thiol ester dehydrase-isomerase"/>
    <property type="match status" value="2"/>
</dbReference>
<dbReference type="GO" id="GO:0047617">
    <property type="term" value="F:fatty acyl-CoA hydrolase activity"/>
    <property type="evidence" value="ECO:0007669"/>
    <property type="project" value="InterPro"/>
</dbReference>
<evidence type="ECO:0000256" key="1">
    <source>
        <dbReference type="ARBA" id="ARBA00006538"/>
    </source>
</evidence>
<dbReference type="GO" id="GO:0009062">
    <property type="term" value="P:fatty acid catabolic process"/>
    <property type="evidence" value="ECO:0007669"/>
    <property type="project" value="TreeGrafter"/>
</dbReference>
<accession>A0AAD4QZZ0</accession>
<dbReference type="Pfam" id="PF13622">
    <property type="entry name" value="4HBT_3"/>
    <property type="match status" value="1"/>
</dbReference>